<sequence length="78" mass="8672">MNNAKRAVALINAGDWDGAHNLVQDDNDKISCLLHAYLHRDEGDLGNAGYWYRRAGESFPDNTLTEELARLSLLADQA</sequence>
<dbReference type="Proteomes" id="UP001595548">
    <property type="component" value="Unassembled WGS sequence"/>
</dbReference>
<dbReference type="EMBL" id="JBHRTL010000031">
    <property type="protein sequence ID" value="MFC3157055.1"/>
    <property type="molecule type" value="Genomic_DNA"/>
</dbReference>
<protein>
    <submittedName>
        <fullName evidence="1">Uncharacterized protein</fullName>
    </submittedName>
</protein>
<proteinExistence type="predicted"/>
<reference evidence="2" key="1">
    <citation type="journal article" date="2019" name="Int. J. Syst. Evol. Microbiol.">
        <title>The Global Catalogue of Microorganisms (GCM) 10K type strain sequencing project: providing services to taxonomists for standard genome sequencing and annotation.</title>
        <authorList>
            <consortium name="The Broad Institute Genomics Platform"/>
            <consortium name="The Broad Institute Genome Sequencing Center for Infectious Disease"/>
            <person name="Wu L."/>
            <person name="Ma J."/>
        </authorList>
    </citation>
    <scope>NUCLEOTIDE SEQUENCE [LARGE SCALE GENOMIC DNA]</scope>
    <source>
        <strain evidence="2">KCTC 52141</strain>
    </source>
</reference>
<gene>
    <name evidence="1" type="ORF">ACFOEB_17745</name>
</gene>
<organism evidence="1 2">
    <name type="scientific">Gilvimarinus japonicus</name>
    <dbReference type="NCBI Taxonomy" id="1796469"/>
    <lineage>
        <taxon>Bacteria</taxon>
        <taxon>Pseudomonadati</taxon>
        <taxon>Pseudomonadota</taxon>
        <taxon>Gammaproteobacteria</taxon>
        <taxon>Cellvibrionales</taxon>
        <taxon>Cellvibrionaceae</taxon>
        <taxon>Gilvimarinus</taxon>
    </lineage>
</organism>
<evidence type="ECO:0000313" key="2">
    <source>
        <dbReference type="Proteomes" id="UP001595548"/>
    </source>
</evidence>
<name>A0ABV7HY72_9GAMM</name>
<comment type="caution">
    <text evidence="1">The sequence shown here is derived from an EMBL/GenBank/DDBJ whole genome shotgun (WGS) entry which is preliminary data.</text>
</comment>
<accession>A0ABV7HY72</accession>
<dbReference type="RefSeq" id="WP_382418583.1">
    <property type="nucleotide sequence ID" value="NZ_AP031500.1"/>
</dbReference>
<evidence type="ECO:0000313" key="1">
    <source>
        <dbReference type="EMBL" id="MFC3157055.1"/>
    </source>
</evidence>
<keyword evidence="2" id="KW-1185">Reference proteome</keyword>